<feature type="transmembrane region" description="Helical" evidence="1">
    <location>
        <begin position="388"/>
        <end position="412"/>
    </location>
</feature>
<proteinExistence type="predicted"/>
<organism evidence="3 4">
    <name type="scientific">Sarcina ventriculi</name>
    <name type="common">Clostridium ventriculi</name>
    <dbReference type="NCBI Taxonomy" id="1267"/>
    <lineage>
        <taxon>Bacteria</taxon>
        <taxon>Bacillati</taxon>
        <taxon>Bacillota</taxon>
        <taxon>Clostridia</taxon>
        <taxon>Eubacteriales</taxon>
        <taxon>Clostridiaceae</taxon>
        <taxon>Sarcina</taxon>
    </lineage>
</organism>
<gene>
    <name evidence="3" type="ORF">ERS852473_01666</name>
</gene>
<keyword evidence="1" id="KW-0812">Transmembrane</keyword>
<dbReference type="EMBL" id="CYZR01000005">
    <property type="protein sequence ID" value="CUO01384.1"/>
    <property type="molecule type" value="Genomic_DNA"/>
</dbReference>
<protein>
    <recommendedName>
        <fullName evidence="2">Putative component of 'biosynthetic module' domain-containing protein</fullName>
    </recommendedName>
</protein>
<evidence type="ECO:0000256" key="1">
    <source>
        <dbReference type="SAM" id="Phobius"/>
    </source>
</evidence>
<keyword evidence="1" id="KW-1133">Transmembrane helix</keyword>
<evidence type="ECO:0000313" key="4">
    <source>
        <dbReference type="Proteomes" id="UP000095488"/>
    </source>
</evidence>
<dbReference type="Proteomes" id="UP000095488">
    <property type="component" value="Unassembled WGS sequence"/>
</dbReference>
<dbReference type="RefSeq" id="WP_055259418.1">
    <property type="nucleotide sequence ID" value="NZ_CABIXL010000005.1"/>
</dbReference>
<accession>A0ABP2AW63</accession>
<evidence type="ECO:0000259" key="2">
    <source>
        <dbReference type="Pfam" id="PF14266"/>
    </source>
</evidence>
<keyword evidence="4" id="KW-1185">Reference proteome</keyword>
<dbReference type="InterPro" id="IPR025647">
    <property type="entry name" value="YceG_bac"/>
</dbReference>
<sequence>MDKKKTKTKILKEEVQNIIFPVEDGYIKGDIKNFNYEIVTLDCTEEDISASLDESIVVRPYFEYKNEKVKIPVFFTCIRGVYKDIGEYLKLINICKNARNNIFIKNVSELLNQKSMTSGLFKNTKIEEIFNEKINVNINKIKETVSSVFNINEYKYSKYFDKVLNKFDVESIIESRDKGLSKYSLDMQRYLLNKLNKYLNGYYFVTQIDDAEKLKLLEYITSLNDEIVFKINNFEISNVSPKITLFLENSNSINNLDILMLGYLHTLGIDILIFTPAGAANLEYILSKNMFCALNLENINTNVNLRVINEINKLLKKFKVDVMELDNSLENLGYNAPIKKYQIRINLFKTPILKKIGKIIKGWQLTLIGALGLIISISLVLFNTITFVPFLIVLKIIVVIFCAILILGVKLLSLDM</sequence>
<feature type="domain" description="Putative component of 'biosynthetic module'" evidence="2">
    <location>
        <begin position="45"/>
        <end position="292"/>
    </location>
</feature>
<keyword evidence="1" id="KW-0472">Membrane</keyword>
<comment type="caution">
    <text evidence="3">The sequence shown here is derived from an EMBL/GenBank/DDBJ whole genome shotgun (WGS) entry which is preliminary data.</text>
</comment>
<name>A0ABP2AW63_SARVE</name>
<feature type="transmembrane region" description="Helical" evidence="1">
    <location>
        <begin position="362"/>
        <end position="382"/>
    </location>
</feature>
<reference evidence="3 4" key="1">
    <citation type="submission" date="2015-09" db="EMBL/GenBank/DDBJ databases">
        <authorList>
            <consortium name="Pathogen Informatics"/>
            <person name="Wu L."/>
            <person name="Ma J."/>
        </authorList>
    </citation>
    <scope>NUCLEOTIDE SEQUENCE [LARGE SCALE GENOMIC DNA]</scope>
    <source>
        <strain evidence="3 4">2789STDY5834858</strain>
    </source>
</reference>
<dbReference type="Pfam" id="PF14266">
    <property type="entry name" value="YceG_bac"/>
    <property type="match status" value="1"/>
</dbReference>
<evidence type="ECO:0000313" key="3">
    <source>
        <dbReference type="EMBL" id="CUO01384.1"/>
    </source>
</evidence>